<keyword evidence="3" id="KW-1185">Reference proteome</keyword>
<feature type="domain" description="DUF6705" evidence="1">
    <location>
        <begin position="5"/>
        <end position="126"/>
    </location>
</feature>
<evidence type="ECO:0000259" key="1">
    <source>
        <dbReference type="Pfam" id="PF20448"/>
    </source>
</evidence>
<protein>
    <recommendedName>
        <fullName evidence="1">DUF6705 domain-containing protein</fullName>
    </recommendedName>
</protein>
<dbReference type="STRING" id="1121898.GCA_000422725_01445"/>
<sequence length="203" mass="23155">MKIQLQIYILLWCAFGFSQQPPILSVTSLANTEHDATLTINGNYAIDTNNDRNQYVGTWEYNQNGIIFQLKIEKADQVITIIESNGTTAEHYSYCDEVILRYKLIKNGITLNNNLNQAVTSITTSTSYGFKQASSDFLRGRIFDYTRNVVGSYTIKKLIGAPQKILFNLSRFNYKQHNPDTFYQDGQPLFTIPVGEIEMVKIN</sequence>
<name>A0A0A2MSE9_9FLAO</name>
<proteinExistence type="predicted"/>
<dbReference type="Pfam" id="PF20448">
    <property type="entry name" value="DUF6705"/>
    <property type="match status" value="1"/>
</dbReference>
<evidence type="ECO:0000313" key="3">
    <source>
        <dbReference type="Proteomes" id="UP000030111"/>
    </source>
</evidence>
<dbReference type="EMBL" id="JRLY01000002">
    <property type="protein sequence ID" value="KGO94393.1"/>
    <property type="molecule type" value="Genomic_DNA"/>
</dbReference>
<accession>A0A0A2MSE9</accession>
<comment type="caution">
    <text evidence="2">The sequence shown here is derived from an EMBL/GenBank/DDBJ whole genome shotgun (WGS) entry which is preliminary data.</text>
</comment>
<evidence type="ECO:0000313" key="2">
    <source>
        <dbReference type="EMBL" id="KGO94393.1"/>
    </source>
</evidence>
<organism evidence="2 3">
    <name type="scientific">Flavobacterium subsaxonicum WB 4.1-42 = DSM 21790</name>
    <dbReference type="NCBI Taxonomy" id="1121898"/>
    <lineage>
        <taxon>Bacteria</taxon>
        <taxon>Pseudomonadati</taxon>
        <taxon>Bacteroidota</taxon>
        <taxon>Flavobacteriia</taxon>
        <taxon>Flavobacteriales</taxon>
        <taxon>Flavobacteriaceae</taxon>
        <taxon>Flavobacterium</taxon>
    </lineage>
</organism>
<reference evidence="2 3" key="1">
    <citation type="submission" date="2013-09" db="EMBL/GenBank/DDBJ databases">
        <authorList>
            <person name="Zeng Z."/>
            <person name="Chen C."/>
        </authorList>
    </citation>
    <scope>NUCLEOTIDE SEQUENCE [LARGE SCALE GENOMIC DNA]</scope>
    <source>
        <strain evidence="2 3">WB 4.1-42</strain>
    </source>
</reference>
<dbReference type="RefSeq" id="WP_026990325.1">
    <property type="nucleotide sequence ID" value="NZ_AUGP01000017.1"/>
</dbReference>
<dbReference type="InterPro" id="IPR046551">
    <property type="entry name" value="DUF6705"/>
</dbReference>
<dbReference type="Proteomes" id="UP000030111">
    <property type="component" value="Unassembled WGS sequence"/>
</dbReference>
<gene>
    <name evidence="2" type="ORF">Q766_05615</name>
</gene>
<dbReference type="AlphaFoldDB" id="A0A0A2MSE9"/>
<dbReference type="OrthoDB" id="1360329at2"/>